<reference evidence="2" key="2">
    <citation type="journal article" date="2008" name="Genome Biol.">
        <title>Improved genome assembly and evidence-based global gene model set for the chordate Ciona intestinalis: new insight into intron and operon populations.</title>
        <authorList>
            <person name="Satou Y."/>
            <person name="Mineta K."/>
            <person name="Ogasawara M."/>
            <person name="Sasakura Y."/>
            <person name="Shoguchi E."/>
            <person name="Ueno K."/>
            <person name="Yamada L."/>
            <person name="Matsumoto J."/>
            <person name="Wasserscheid J."/>
            <person name="Dewar K."/>
            <person name="Wiley G.B."/>
            <person name="Macmil S.L."/>
            <person name="Roe B.A."/>
            <person name="Zeller R.W."/>
            <person name="Hastings K.E."/>
            <person name="Lemaire P."/>
            <person name="Lindquist E."/>
            <person name="Endo T."/>
            <person name="Hotta K."/>
            <person name="Inaba K."/>
        </authorList>
    </citation>
    <scope>NUCLEOTIDE SEQUENCE [LARGE SCALE GENOMIC DNA]</scope>
    <source>
        <strain evidence="2">wild type</strain>
    </source>
</reference>
<protein>
    <submittedName>
        <fullName evidence="2">Uncharacterized protein</fullName>
    </submittedName>
</protein>
<reference evidence="2" key="3">
    <citation type="submission" date="2025-08" db="UniProtKB">
        <authorList>
            <consortium name="Ensembl"/>
        </authorList>
    </citation>
    <scope>IDENTIFICATION</scope>
</reference>
<organism evidence="2 3">
    <name type="scientific">Ciona intestinalis</name>
    <name type="common">Transparent sea squirt</name>
    <name type="synonym">Ascidia intestinalis</name>
    <dbReference type="NCBI Taxonomy" id="7719"/>
    <lineage>
        <taxon>Eukaryota</taxon>
        <taxon>Metazoa</taxon>
        <taxon>Chordata</taxon>
        <taxon>Tunicata</taxon>
        <taxon>Ascidiacea</taxon>
        <taxon>Phlebobranchia</taxon>
        <taxon>Cionidae</taxon>
        <taxon>Ciona</taxon>
    </lineage>
</organism>
<feature type="transmembrane region" description="Helical" evidence="1">
    <location>
        <begin position="127"/>
        <end position="148"/>
    </location>
</feature>
<proteinExistence type="predicted"/>
<reference evidence="3" key="1">
    <citation type="journal article" date="2002" name="Science">
        <title>The draft genome of Ciona intestinalis: insights into chordate and vertebrate origins.</title>
        <authorList>
            <person name="Dehal P."/>
            <person name="Satou Y."/>
            <person name="Campbell R.K."/>
            <person name="Chapman J."/>
            <person name="Degnan B."/>
            <person name="De Tomaso A."/>
            <person name="Davidson B."/>
            <person name="Di Gregorio A."/>
            <person name="Gelpke M."/>
            <person name="Goodstein D.M."/>
            <person name="Harafuji N."/>
            <person name="Hastings K.E."/>
            <person name="Ho I."/>
            <person name="Hotta K."/>
            <person name="Huang W."/>
            <person name="Kawashima T."/>
            <person name="Lemaire P."/>
            <person name="Martinez D."/>
            <person name="Meinertzhagen I.A."/>
            <person name="Necula S."/>
            <person name="Nonaka M."/>
            <person name="Putnam N."/>
            <person name="Rash S."/>
            <person name="Saiga H."/>
            <person name="Satake M."/>
            <person name="Terry A."/>
            <person name="Yamada L."/>
            <person name="Wang H.G."/>
            <person name="Awazu S."/>
            <person name="Azumi K."/>
            <person name="Boore J."/>
            <person name="Branno M."/>
            <person name="Chin-Bow S."/>
            <person name="DeSantis R."/>
            <person name="Doyle S."/>
            <person name="Francino P."/>
            <person name="Keys D.N."/>
            <person name="Haga S."/>
            <person name="Hayashi H."/>
            <person name="Hino K."/>
            <person name="Imai K.S."/>
            <person name="Inaba K."/>
            <person name="Kano S."/>
            <person name="Kobayashi K."/>
            <person name="Kobayashi M."/>
            <person name="Lee B.I."/>
            <person name="Makabe K.W."/>
            <person name="Manohar C."/>
            <person name="Matassi G."/>
            <person name="Medina M."/>
            <person name="Mochizuki Y."/>
            <person name="Mount S."/>
            <person name="Morishita T."/>
            <person name="Miura S."/>
            <person name="Nakayama A."/>
            <person name="Nishizaka S."/>
            <person name="Nomoto H."/>
            <person name="Ohta F."/>
            <person name="Oishi K."/>
            <person name="Rigoutsos I."/>
            <person name="Sano M."/>
            <person name="Sasaki A."/>
            <person name="Sasakura Y."/>
            <person name="Shoguchi E."/>
            <person name="Shin-i T."/>
            <person name="Spagnuolo A."/>
            <person name="Stainier D."/>
            <person name="Suzuki M.M."/>
            <person name="Tassy O."/>
            <person name="Takatori N."/>
            <person name="Tokuoka M."/>
            <person name="Yagi K."/>
            <person name="Yoshizaki F."/>
            <person name="Wada S."/>
            <person name="Zhang C."/>
            <person name="Hyatt P.D."/>
            <person name="Larimer F."/>
            <person name="Detter C."/>
            <person name="Doggett N."/>
            <person name="Glavina T."/>
            <person name="Hawkins T."/>
            <person name="Richardson P."/>
            <person name="Lucas S."/>
            <person name="Kohara Y."/>
            <person name="Levine M."/>
            <person name="Satoh N."/>
            <person name="Rokhsar D.S."/>
        </authorList>
    </citation>
    <scope>NUCLEOTIDE SEQUENCE [LARGE SCALE GENOMIC DNA]</scope>
</reference>
<dbReference type="AlphaFoldDB" id="H2XZY9"/>
<keyword evidence="1" id="KW-0812">Transmembrane</keyword>
<accession>H2XZY9</accession>
<dbReference type="InParanoid" id="H2XZY9"/>
<keyword evidence="3" id="KW-1185">Reference proteome</keyword>
<dbReference type="HOGENOM" id="CLU_1247798_0_0_1"/>
<reference evidence="2" key="4">
    <citation type="submission" date="2025-09" db="UniProtKB">
        <authorList>
            <consortium name="Ensembl"/>
        </authorList>
    </citation>
    <scope>IDENTIFICATION</scope>
</reference>
<keyword evidence="1" id="KW-1133">Transmembrane helix</keyword>
<dbReference type="Proteomes" id="UP000008144">
    <property type="component" value="Chromosome 3"/>
</dbReference>
<sequence length="222" mass="24778">PRAVDCNTTSAYYACQIQVDIFAQVIDCSSVNVSWSPTNTYRKINQITVALYNSRRSYSRTTRFDALNVIFVNVAKDGTNYTIKATVSWPNCPSVIYAVSEIRLTPENQKLLQAPCPTDPISVSKEILLGLLVVAIVLFIVALVIAIVKRTQESKSSHSEGNNNQRIMNDFYLDPIPHVNGNGSVQHTTTYRASVYEVMKPSDKGILNVEENLYERVAENLV</sequence>
<keyword evidence="1" id="KW-0472">Membrane</keyword>
<evidence type="ECO:0000313" key="3">
    <source>
        <dbReference type="Proteomes" id="UP000008144"/>
    </source>
</evidence>
<evidence type="ECO:0000256" key="1">
    <source>
        <dbReference type="SAM" id="Phobius"/>
    </source>
</evidence>
<dbReference type="Ensembl" id="ENSCINT00000036121.1">
    <property type="protein sequence ID" value="ENSCINP00000035223.1"/>
    <property type="gene ID" value="ENSCING00000020326.1"/>
</dbReference>
<name>H2XZY9_CIOIN</name>
<evidence type="ECO:0000313" key="2">
    <source>
        <dbReference type="Ensembl" id="ENSCINP00000035223.1"/>
    </source>
</evidence>
<dbReference type="EMBL" id="EAAA01001817">
    <property type="status" value="NOT_ANNOTATED_CDS"/>
    <property type="molecule type" value="Genomic_DNA"/>
</dbReference>